<reference evidence="7 8" key="1">
    <citation type="submission" date="2019-06" db="EMBL/GenBank/DDBJ databases">
        <title>Streptomyces sporangiiformans sp. nov., a novel actinomycete isolated from soil in Mount Song.</title>
        <authorList>
            <person name="Han L."/>
        </authorList>
    </citation>
    <scope>NUCLEOTIDE SEQUENCE [LARGE SCALE GENOMIC DNA]</scope>
    <source>
        <strain evidence="7 8">NEAU-SSA 1</strain>
    </source>
</reference>
<evidence type="ECO:0000256" key="2">
    <source>
        <dbReference type="ARBA" id="ARBA00022737"/>
    </source>
</evidence>
<dbReference type="PANTHER" id="PTHR23221:SF7">
    <property type="entry name" value="PHOSPHATIDYLINOSITOL-GLYCAN-SPECIFIC PHOSPHOLIPASE D"/>
    <property type="match status" value="1"/>
</dbReference>
<dbReference type="PROSITE" id="PS51470">
    <property type="entry name" value="FG_GAP"/>
    <property type="match status" value="1"/>
</dbReference>
<comment type="caution">
    <text evidence="7">The sequence shown here is derived from an EMBL/GenBank/DDBJ whole genome shotgun (WGS) entry which is preliminary data.</text>
</comment>
<name>A0A505DG85_9ACTN</name>
<keyword evidence="1 6" id="KW-0732">Signal</keyword>
<feature type="signal peptide" evidence="6">
    <location>
        <begin position="1"/>
        <end position="29"/>
    </location>
</feature>
<dbReference type="EMBL" id="VCHX02000111">
    <property type="protein sequence ID" value="TPQ21732.1"/>
    <property type="molecule type" value="Genomic_DNA"/>
</dbReference>
<dbReference type="PRINTS" id="PR01185">
    <property type="entry name" value="INTEGRINA"/>
</dbReference>
<dbReference type="InterPro" id="IPR013517">
    <property type="entry name" value="FG-GAP"/>
</dbReference>
<dbReference type="GO" id="GO:0007155">
    <property type="term" value="P:cell adhesion"/>
    <property type="evidence" value="ECO:0007669"/>
    <property type="project" value="InterPro"/>
</dbReference>
<dbReference type="Gene3D" id="2.130.10.130">
    <property type="entry name" value="Integrin alpha, N-terminal"/>
    <property type="match status" value="3"/>
</dbReference>
<evidence type="ECO:0000256" key="3">
    <source>
        <dbReference type="ARBA" id="ARBA00022801"/>
    </source>
</evidence>
<dbReference type="AlphaFoldDB" id="A0A505DG85"/>
<keyword evidence="2" id="KW-0677">Repeat</keyword>
<keyword evidence="8" id="KW-1185">Reference proteome</keyword>
<dbReference type="Proteomes" id="UP000317378">
    <property type="component" value="Unassembled WGS sequence"/>
</dbReference>
<feature type="region of interest" description="Disordered" evidence="5">
    <location>
        <begin position="78"/>
        <end position="102"/>
    </location>
</feature>
<dbReference type="GO" id="GO:0008305">
    <property type="term" value="C:integrin complex"/>
    <property type="evidence" value="ECO:0007669"/>
    <property type="project" value="InterPro"/>
</dbReference>
<proteinExistence type="predicted"/>
<feature type="compositionally biased region" description="Polar residues" evidence="5">
    <location>
        <begin position="78"/>
        <end position="87"/>
    </location>
</feature>
<dbReference type="PANTHER" id="PTHR23221">
    <property type="entry name" value="GLYCOSYLPHOSPHATIDYLINOSITOL PHOSPHOLIPASE D"/>
    <property type="match status" value="1"/>
</dbReference>
<keyword evidence="3" id="KW-0378">Hydrolase</keyword>
<dbReference type="RefSeq" id="WP_119100675.1">
    <property type="nucleotide sequence ID" value="NZ_QXMJ01000111.1"/>
</dbReference>
<dbReference type="SMART" id="SM00191">
    <property type="entry name" value="Int_alpha"/>
    <property type="match status" value="5"/>
</dbReference>
<evidence type="ECO:0000256" key="4">
    <source>
        <dbReference type="ARBA" id="ARBA00023180"/>
    </source>
</evidence>
<dbReference type="OrthoDB" id="344301at2"/>
<evidence type="ECO:0000256" key="5">
    <source>
        <dbReference type="SAM" id="MobiDB-lite"/>
    </source>
</evidence>
<dbReference type="GO" id="GO:0007229">
    <property type="term" value="P:integrin-mediated signaling pathway"/>
    <property type="evidence" value="ECO:0007669"/>
    <property type="project" value="UniProtKB-KW"/>
</dbReference>
<dbReference type="GO" id="GO:0016787">
    <property type="term" value="F:hydrolase activity"/>
    <property type="evidence" value="ECO:0007669"/>
    <property type="project" value="UniProtKB-KW"/>
</dbReference>
<dbReference type="SUPFAM" id="SSF69318">
    <property type="entry name" value="Integrin alpha N-terminal domain"/>
    <property type="match status" value="1"/>
</dbReference>
<evidence type="ECO:0000313" key="7">
    <source>
        <dbReference type="EMBL" id="TPQ21732.1"/>
    </source>
</evidence>
<evidence type="ECO:0000256" key="1">
    <source>
        <dbReference type="ARBA" id="ARBA00022729"/>
    </source>
</evidence>
<protein>
    <submittedName>
        <fullName evidence="7">Integrin-like protein</fullName>
    </submittedName>
</protein>
<evidence type="ECO:0000313" key="8">
    <source>
        <dbReference type="Proteomes" id="UP000317378"/>
    </source>
</evidence>
<accession>A0A505DG85</accession>
<sequence length="457" mass="45490">MRIPLSACAALAAAALTGALLTATGTATAAPSGLVGDFNGDGYQDAAAGSPFATAGGKFEAGSVAVAYGSATGIGTKKSVNQNTSGVPGSAEEGDGFGRSTAVGDLNNDGYSDLAVGAPYEDVSGDTNGGTVVIVWGSASGLSGATTVKDPAVSQHDYWGAALAIADFTGDGRADLAVGASGTTQWIIKGGFTKAGATGSKTTYSTPFSSADFLRLTSGNVNGDGKADLVVTAGKKLSSERYLHRNFLYYGTTSAPTRQLELPYGRQIAIGDLDQDGYGDIVTGETEDATEGDLGSKGTTAISYGTATGVESAVELSDGPYGRPSIGDIDADGFPDLAVGSPVSDAAAWYAGAVLVHYGTADGLGSPVTLTQNTPGIPGAAETNDFFGTATLLTDITGDGHADLVVGADTENDGNGLLTFLMGSADGITTSGAANYGPSAFSMSTAYYPQLGMYLAG</sequence>
<evidence type="ECO:0000256" key="6">
    <source>
        <dbReference type="SAM" id="SignalP"/>
    </source>
</evidence>
<dbReference type="InterPro" id="IPR013519">
    <property type="entry name" value="Int_alpha_beta-p"/>
</dbReference>
<keyword evidence="4" id="KW-0325">Glycoprotein</keyword>
<organism evidence="7 8">
    <name type="scientific">Streptomyces sporangiiformans</name>
    <dbReference type="NCBI Taxonomy" id="2315329"/>
    <lineage>
        <taxon>Bacteria</taxon>
        <taxon>Bacillati</taxon>
        <taxon>Actinomycetota</taxon>
        <taxon>Actinomycetes</taxon>
        <taxon>Kitasatosporales</taxon>
        <taxon>Streptomycetaceae</taxon>
        <taxon>Streptomyces</taxon>
    </lineage>
</organism>
<dbReference type="InterPro" id="IPR000413">
    <property type="entry name" value="Integrin_alpha"/>
</dbReference>
<keyword evidence="7" id="KW-0401">Integrin</keyword>
<dbReference type="InterPro" id="IPR028994">
    <property type="entry name" value="Integrin_alpha_N"/>
</dbReference>
<feature type="chain" id="PRO_5021503035" evidence="6">
    <location>
        <begin position="30"/>
        <end position="457"/>
    </location>
</feature>
<dbReference type="Pfam" id="PF01839">
    <property type="entry name" value="FG-GAP"/>
    <property type="match status" value="5"/>
</dbReference>
<gene>
    <name evidence="7" type="ORF">FGD71_013515</name>
</gene>